<dbReference type="GO" id="GO:0007623">
    <property type="term" value="P:circadian rhythm"/>
    <property type="evidence" value="ECO:0007669"/>
    <property type="project" value="TreeGrafter"/>
</dbReference>
<dbReference type="PANTHER" id="PTHR15284">
    <property type="entry name" value="NUCLEAR FACTOR INTERLEUKIN-3-REGULATED PROTEIN"/>
    <property type="match status" value="1"/>
</dbReference>
<dbReference type="PROSITE" id="PS00036">
    <property type="entry name" value="BZIP_BASIC"/>
    <property type="match status" value="1"/>
</dbReference>
<organism evidence="8 9">
    <name type="scientific">Brachionus calyciflorus</name>
    <dbReference type="NCBI Taxonomy" id="104777"/>
    <lineage>
        <taxon>Eukaryota</taxon>
        <taxon>Metazoa</taxon>
        <taxon>Spiralia</taxon>
        <taxon>Gnathifera</taxon>
        <taxon>Rotifera</taxon>
        <taxon>Eurotatoria</taxon>
        <taxon>Monogononta</taxon>
        <taxon>Pseudotrocha</taxon>
        <taxon>Ploima</taxon>
        <taxon>Brachionidae</taxon>
        <taxon>Brachionus</taxon>
    </lineage>
</organism>
<keyword evidence="2" id="KW-0805">Transcription regulation</keyword>
<name>A0A813P068_9BILA</name>
<evidence type="ECO:0000313" key="9">
    <source>
        <dbReference type="Proteomes" id="UP000663879"/>
    </source>
</evidence>
<dbReference type="CDD" id="cd14694">
    <property type="entry name" value="bZIP_NFIL3"/>
    <property type="match status" value="1"/>
</dbReference>
<feature type="compositionally biased region" description="Low complexity" evidence="6">
    <location>
        <begin position="154"/>
        <end position="168"/>
    </location>
</feature>
<dbReference type="InterPro" id="IPR047229">
    <property type="entry name" value="NFIL3-like"/>
</dbReference>
<evidence type="ECO:0000256" key="6">
    <source>
        <dbReference type="SAM" id="MobiDB-lite"/>
    </source>
</evidence>
<dbReference type="EMBL" id="CAJNOC010000342">
    <property type="protein sequence ID" value="CAF0747822.1"/>
    <property type="molecule type" value="Genomic_DNA"/>
</dbReference>
<feature type="region of interest" description="Disordered" evidence="6">
    <location>
        <begin position="149"/>
        <end position="209"/>
    </location>
</feature>
<reference evidence="8" key="1">
    <citation type="submission" date="2021-02" db="EMBL/GenBank/DDBJ databases">
        <authorList>
            <person name="Nowell W R."/>
        </authorList>
    </citation>
    <scope>NUCLEOTIDE SEQUENCE</scope>
    <source>
        <strain evidence="8">Ploen Becks lab</strain>
    </source>
</reference>
<dbReference type="AlphaFoldDB" id="A0A813P068"/>
<evidence type="ECO:0000259" key="7">
    <source>
        <dbReference type="PROSITE" id="PS50217"/>
    </source>
</evidence>
<keyword evidence="5" id="KW-0539">Nucleus</keyword>
<dbReference type="FunFam" id="1.20.5.170:FF:000025">
    <property type="entry name" value="nuclear factor interleukin-3-regulated protein-like"/>
    <property type="match status" value="1"/>
</dbReference>
<dbReference type="Proteomes" id="UP000663879">
    <property type="component" value="Unassembled WGS sequence"/>
</dbReference>
<accession>A0A813P068</accession>
<comment type="caution">
    <text evidence="8">The sequence shown here is derived from an EMBL/GenBank/DDBJ whole genome shotgun (WGS) entry which is preliminary data.</text>
</comment>
<dbReference type="SMART" id="SM00338">
    <property type="entry name" value="BRLZ"/>
    <property type="match status" value="1"/>
</dbReference>
<dbReference type="SUPFAM" id="SSF57959">
    <property type="entry name" value="Leucine zipper domain"/>
    <property type="match status" value="1"/>
</dbReference>
<feature type="domain" description="BZIP" evidence="7">
    <location>
        <begin position="229"/>
        <end position="276"/>
    </location>
</feature>
<proteinExistence type="inferred from homology"/>
<keyword evidence="4" id="KW-0804">Transcription</keyword>
<dbReference type="GO" id="GO:0003677">
    <property type="term" value="F:DNA binding"/>
    <property type="evidence" value="ECO:0007669"/>
    <property type="project" value="UniProtKB-KW"/>
</dbReference>
<dbReference type="PANTHER" id="PTHR15284:SF0">
    <property type="entry name" value="GH23983P"/>
    <property type="match status" value="1"/>
</dbReference>
<evidence type="ECO:0000313" key="8">
    <source>
        <dbReference type="EMBL" id="CAF0747822.1"/>
    </source>
</evidence>
<dbReference type="GO" id="GO:0003700">
    <property type="term" value="F:DNA-binding transcription factor activity"/>
    <property type="evidence" value="ECO:0007669"/>
    <property type="project" value="InterPro"/>
</dbReference>
<dbReference type="InterPro" id="IPR047106">
    <property type="entry name" value="NFIL3-like_bZIP"/>
</dbReference>
<keyword evidence="3" id="KW-0238">DNA-binding</keyword>
<feature type="compositionally biased region" description="Low complexity" evidence="6">
    <location>
        <begin position="187"/>
        <end position="200"/>
    </location>
</feature>
<evidence type="ECO:0000256" key="4">
    <source>
        <dbReference type="ARBA" id="ARBA00023163"/>
    </source>
</evidence>
<evidence type="ECO:0000256" key="3">
    <source>
        <dbReference type="ARBA" id="ARBA00023125"/>
    </source>
</evidence>
<comment type="similarity">
    <text evidence="1">Belongs to the bZIP family. NFIL3 subfamily.</text>
</comment>
<sequence>MLYKDLNLNSNYSPNKKSSDLEMAQNYSNAELLLSLNNSSFIKNIIMDNQNQQNHESSEANELKGSLSPVLVINESHNSPVSSRALSPISVESSQNECSDVCNSFPESQPNKENHDLLLSSSSAASTFSSSNIENSPINASSNEHDKIEDFNELSPSPSSDCLSSNHSHSYDQSRGYPFTPKKRDGSVCSQTSSGSSNNNKDPLNLLNQRKEVIPQRKRRDFIPAELKDEHYWERRRKNNLAAKRSREKRRLNDLVLETKLLELTNVNHVLKLKLDLCMKKCNLSEDEMTKLFEENRHLLIVQEHLDLDFLSNDDMNSVDNDNSPHIPSSASSMISSLDSIKNKNYKFFTSKDKDAKISSTSSFDDNFDIGDDIESDESEHDLVKESKKEVLLDSEQYPPSKKILLNNDKNDNKLNAASSQQGDLNQFKSHFPLLYNQLCKVNTLTVKPENPSNKANNNEILNKILSSPLNQPLNSNLIGRLSNILSDKNAEYNNQNEPSNNFQRDSQKVNQLMEKYKNLIHKTNMSTNIIAKKNQDTKPNGGKNTINNLLQNIAYNQISSQNENLMNGSASRKRHINQLIDTESKVSEKRSANFVNESKPTTNPNDVNKILQLFLQCAKDKDNNNNNQNNVVNATKFQPLNHLLMLQNLNRQNMMNVLNEEAKVVPTENKQQMDKIIPSYPNQSDVSHNAIQCHQNSGDNMPLKLRFKMLQLKTGEVNS</sequence>
<dbReference type="PROSITE" id="PS50217">
    <property type="entry name" value="BZIP"/>
    <property type="match status" value="1"/>
</dbReference>
<protein>
    <recommendedName>
        <fullName evidence="7">BZIP domain-containing protein</fullName>
    </recommendedName>
</protein>
<keyword evidence="9" id="KW-1185">Reference proteome</keyword>
<dbReference type="InterPro" id="IPR046347">
    <property type="entry name" value="bZIP_sf"/>
</dbReference>
<dbReference type="OrthoDB" id="6022300at2759"/>
<dbReference type="GO" id="GO:0005634">
    <property type="term" value="C:nucleus"/>
    <property type="evidence" value="ECO:0007669"/>
    <property type="project" value="TreeGrafter"/>
</dbReference>
<dbReference type="Pfam" id="PF07716">
    <property type="entry name" value="bZIP_2"/>
    <property type="match status" value="1"/>
</dbReference>
<evidence type="ECO:0000256" key="5">
    <source>
        <dbReference type="ARBA" id="ARBA00023242"/>
    </source>
</evidence>
<gene>
    <name evidence="8" type="ORF">OXX778_LOCUS3750</name>
</gene>
<dbReference type="InterPro" id="IPR004827">
    <property type="entry name" value="bZIP"/>
</dbReference>
<evidence type="ECO:0000256" key="2">
    <source>
        <dbReference type="ARBA" id="ARBA00023015"/>
    </source>
</evidence>
<dbReference type="Gene3D" id="1.20.5.170">
    <property type="match status" value="1"/>
</dbReference>
<evidence type="ECO:0000256" key="1">
    <source>
        <dbReference type="ARBA" id="ARBA00006079"/>
    </source>
</evidence>